<dbReference type="AlphaFoldDB" id="A0A0C3C876"/>
<sequence length="427" mass="47358">MSVLCTHPAFTRNFFNRTISERILRSLNDMRASSVFDLGVYSNYTYALAASLDQFFIEYASRKALFHLHCLAQLIGDFEYPKNYYDLVRKVLRTPLAADSDPELSAELSKMLAEDLATDRAVTGRTILPIEPIYQEASANNSLPNRGDIIHALTAATGMRESGQGNAGVWLALLNSAGLQMDGWSAVLPQVYHNKTRCEPAFTIRQLFNVYQNEHKNYVFPPGYHIVAHLTKEIFTLRTADKSAASAAAEAPESPDSPDALDAIESPVSGDVEMLKPTVRPTQFIAENPAEPKEPSTHKRCGGDTPRLSPLVLKHYAYRKAIHYEKKGAQGSNKHAHLDAINETFGVLTVDFAISSDLSDSLIAQAQAIIDSKENLSSWSESTHQRIRFARTELATSYFCLYHALHSYNYAVELLNKASQGIKADAL</sequence>
<dbReference type="HOGENOM" id="CLU_052844_0_0_1"/>
<reference evidence="3" key="2">
    <citation type="submission" date="2015-01" db="EMBL/GenBank/DDBJ databases">
        <title>Evolutionary Origins and Diversification of the Mycorrhizal Mutualists.</title>
        <authorList>
            <consortium name="DOE Joint Genome Institute"/>
            <consortium name="Mycorrhizal Genomics Consortium"/>
            <person name="Kohler A."/>
            <person name="Kuo A."/>
            <person name="Nagy L.G."/>
            <person name="Floudas D."/>
            <person name="Copeland A."/>
            <person name="Barry K.W."/>
            <person name="Cichocki N."/>
            <person name="Veneault-Fourrey C."/>
            <person name="LaButti K."/>
            <person name="Lindquist E.A."/>
            <person name="Lipzen A."/>
            <person name="Lundell T."/>
            <person name="Morin E."/>
            <person name="Murat C."/>
            <person name="Riley R."/>
            <person name="Ohm R."/>
            <person name="Sun H."/>
            <person name="Tunlid A."/>
            <person name="Henrissat B."/>
            <person name="Grigoriev I.V."/>
            <person name="Hibbett D.S."/>
            <person name="Martin F."/>
        </authorList>
    </citation>
    <scope>NUCLEOTIDE SEQUENCE [LARGE SCALE GENOMIC DNA]</scope>
    <source>
        <strain evidence="3">h7</strain>
    </source>
</reference>
<name>A0A0C3C876_HEBCY</name>
<dbReference type="Proteomes" id="UP000053424">
    <property type="component" value="Unassembled WGS sequence"/>
</dbReference>
<dbReference type="EMBL" id="KN831782">
    <property type="protein sequence ID" value="KIM40429.1"/>
    <property type="molecule type" value="Genomic_DNA"/>
</dbReference>
<evidence type="ECO:0000313" key="3">
    <source>
        <dbReference type="Proteomes" id="UP000053424"/>
    </source>
</evidence>
<evidence type="ECO:0000256" key="1">
    <source>
        <dbReference type="SAM" id="MobiDB-lite"/>
    </source>
</evidence>
<gene>
    <name evidence="2" type="ORF">M413DRAFT_28260</name>
</gene>
<protein>
    <submittedName>
        <fullName evidence="2">Uncharacterized protein</fullName>
    </submittedName>
</protein>
<reference evidence="2 3" key="1">
    <citation type="submission" date="2014-04" db="EMBL/GenBank/DDBJ databases">
        <authorList>
            <consortium name="DOE Joint Genome Institute"/>
            <person name="Kuo A."/>
            <person name="Gay G."/>
            <person name="Dore J."/>
            <person name="Kohler A."/>
            <person name="Nagy L.G."/>
            <person name="Floudas D."/>
            <person name="Copeland A."/>
            <person name="Barry K.W."/>
            <person name="Cichocki N."/>
            <person name="Veneault-Fourrey C."/>
            <person name="LaButti K."/>
            <person name="Lindquist E.A."/>
            <person name="Lipzen A."/>
            <person name="Lundell T."/>
            <person name="Morin E."/>
            <person name="Murat C."/>
            <person name="Sun H."/>
            <person name="Tunlid A."/>
            <person name="Henrissat B."/>
            <person name="Grigoriev I.V."/>
            <person name="Hibbett D.S."/>
            <person name="Martin F."/>
            <person name="Nordberg H.P."/>
            <person name="Cantor M.N."/>
            <person name="Hua S.X."/>
        </authorList>
    </citation>
    <scope>NUCLEOTIDE SEQUENCE [LARGE SCALE GENOMIC DNA]</scope>
    <source>
        <strain evidence="3">h7</strain>
    </source>
</reference>
<feature type="region of interest" description="Disordered" evidence="1">
    <location>
        <begin position="284"/>
        <end position="304"/>
    </location>
</feature>
<evidence type="ECO:0000313" key="2">
    <source>
        <dbReference type="EMBL" id="KIM40429.1"/>
    </source>
</evidence>
<organism evidence="2 3">
    <name type="scientific">Hebeloma cylindrosporum</name>
    <dbReference type="NCBI Taxonomy" id="76867"/>
    <lineage>
        <taxon>Eukaryota</taxon>
        <taxon>Fungi</taxon>
        <taxon>Dikarya</taxon>
        <taxon>Basidiomycota</taxon>
        <taxon>Agaricomycotina</taxon>
        <taxon>Agaricomycetes</taxon>
        <taxon>Agaricomycetidae</taxon>
        <taxon>Agaricales</taxon>
        <taxon>Agaricineae</taxon>
        <taxon>Hymenogastraceae</taxon>
        <taxon>Hebeloma</taxon>
    </lineage>
</organism>
<accession>A0A0C3C876</accession>
<keyword evidence="3" id="KW-1185">Reference proteome</keyword>
<proteinExistence type="predicted"/>